<dbReference type="Gene3D" id="2.40.30.170">
    <property type="match status" value="1"/>
</dbReference>
<dbReference type="GO" id="GO:0005886">
    <property type="term" value="C:plasma membrane"/>
    <property type="evidence" value="ECO:0007669"/>
    <property type="project" value="TreeGrafter"/>
</dbReference>
<dbReference type="EMBL" id="CP009574">
    <property type="protein sequence ID" value="AIT09390.1"/>
    <property type="molecule type" value="Genomic_DNA"/>
</dbReference>
<dbReference type="STRING" id="1547445.LO80_05025"/>
<evidence type="ECO:0000313" key="5">
    <source>
        <dbReference type="Proteomes" id="UP000029672"/>
    </source>
</evidence>
<keyword evidence="5" id="KW-1185">Reference proteome</keyword>
<dbReference type="PROSITE" id="PS51257">
    <property type="entry name" value="PROKAR_LIPOPROTEIN"/>
    <property type="match status" value="1"/>
</dbReference>
<proteinExistence type="inferred from homology"/>
<name>A0A097EPA2_9GAMM</name>
<evidence type="ECO:0000313" key="4">
    <source>
        <dbReference type="EMBL" id="AIT09390.1"/>
    </source>
</evidence>
<dbReference type="Gene3D" id="2.40.50.100">
    <property type="match status" value="1"/>
</dbReference>
<dbReference type="HOGENOM" id="CLU_018816_6_5_6"/>
<dbReference type="Proteomes" id="UP000029672">
    <property type="component" value="Chromosome"/>
</dbReference>
<dbReference type="Gene3D" id="1.10.287.470">
    <property type="entry name" value="Helix hairpin bin"/>
    <property type="match status" value="1"/>
</dbReference>
<dbReference type="InterPro" id="IPR058625">
    <property type="entry name" value="MdtA-like_BSH"/>
</dbReference>
<dbReference type="OrthoDB" id="8558741at2"/>
<dbReference type="KEGG" id="frf:LO80_05025"/>
<sequence>MNNSKKIIIIIFILTTIITASCYYLLRTNQKIIPGYVSTNIRYISSEESGRLIRLNVKEGQLVKKGDLLYSLDSIKMTHDTKGQLDNTKVSANIISANADLKYAKAEYLRQKKLLSYDSTSEKSYQSAYANYIKAKAKVDSANVKSIEKAYVYQIFYQPGEEISAYNPVVSLINPDDVYIVFYVSKEDLDKVHLGKQITLKTDTGSQSTATVNYISKDAEYTPPLLYGINADSEISFEVKAKIEYSANSSDIHIGEPVRVSL</sequence>
<dbReference type="PANTHER" id="PTHR30438">
    <property type="entry name" value="36 KDA ANTIGEN-RELATED"/>
    <property type="match status" value="1"/>
</dbReference>
<dbReference type="eggNOG" id="COG0845">
    <property type="taxonomic scope" value="Bacteria"/>
</dbReference>
<dbReference type="Pfam" id="PF25917">
    <property type="entry name" value="BSH_RND"/>
    <property type="match status" value="1"/>
</dbReference>
<reference evidence="4 5" key="1">
    <citation type="submission" date="2014-10" db="EMBL/GenBank/DDBJ databases">
        <title>Whole genome sequence of Francisella endociliophora strain FSC1006, isolated from a laboratory culture of the marine ciliate Euplotes raikovi.</title>
        <authorList>
            <person name="Granberg M."/>
            <person name="Backman S."/>
            <person name="Lundmark E."/>
            <person name="Nilsson E."/>
            <person name="Karlsson E."/>
            <person name="Thelaus J."/>
            <person name="Ohrman C."/>
            <person name="Larkeryd A."/>
            <person name="Stenberg P."/>
        </authorList>
    </citation>
    <scope>NUCLEOTIDE SEQUENCE [LARGE SCALE GENOMIC DNA]</scope>
    <source>
        <strain evidence="4 5">FSC1006</strain>
    </source>
</reference>
<dbReference type="PANTHER" id="PTHR30438:SF2">
    <property type="entry name" value="MEMBRANE PROTEIN"/>
    <property type="match status" value="1"/>
</dbReference>
<organism evidence="4 5">
    <name type="scientific">Candidatus Francisella endociliophora</name>
    <dbReference type="NCBI Taxonomy" id="653937"/>
    <lineage>
        <taxon>Bacteria</taxon>
        <taxon>Pseudomonadati</taxon>
        <taxon>Pseudomonadota</taxon>
        <taxon>Gammaproteobacteria</taxon>
        <taxon>Thiotrichales</taxon>
        <taxon>Francisellaceae</taxon>
        <taxon>Francisella</taxon>
    </lineage>
</organism>
<keyword evidence="2" id="KW-0472">Membrane</keyword>
<keyword evidence="2" id="KW-0812">Transmembrane</keyword>
<protein>
    <recommendedName>
        <fullName evidence="3">Multidrug resistance protein MdtA-like barrel-sandwich hybrid domain-containing protein</fullName>
    </recommendedName>
</protein>
<dbReference type="AlphaFoldDB" id="A0A097EPA2"/>
<dbReference type="SUPFAM" id="SSF111369">
    <property type="entry name" value="HlyD-like secretion proteins"/>
    <property type="match status" value="1"/>
</dbReference>
<evidence type="ECO:0000256" key="2">
    <source>
        <dbReference type="SAM" id="Phobius"/>
    </source>
</evidence>
<evidence type="ECO:0000256" key="1">
    <source>
        <dbReference type="ARBA" id="ARBA00009477"/>
    </source>
</evidence>
<evidence type="ECO:0000259" key="3">
    <source>
        <dbReference type="Pfam" id="PF25917"/>
    </source>
</evidence>
<gene>
    <name evidence="4" type="ORF">LO80_05025</name>
</gene>
<feature type="domain" description="Multidrug resistance protein MdtA-like barrel-sandwich hybrid" evidence="3">
    <location>
        <begin position="45"/>
        <end position="76"/>
    </location>
</feature>
<comment type="similarity">
    <text evidence="1">Belongs to the membrane fusion protein (MFP) (TC 8.A.1) family.</text>
</comment>
<feature type="transmembrane region" description="Helical" evidence="2">
    <location>
        <begin position="7"/>
        <end position="26"/>
    </location>
</feature>
<dbReference type="RefSeq" id="WP_040009119.1">
    <property type="nucleotide sequence ID" value="NZ_CP009574.1"/>
</dbReference>
<accession>A0A097EPA2</accession>
<keyword evidence="2" id="KW-1133">Transmembrane helix</keyword>